<dbReference type="EMBL" id="CAJNJA010039608">
    <property type="protein sequence ID" value="CAE7758168.1"/>
    <property type="molecule type" value="Genomic_DNA"/>
</dbReference>
<feature type="non-terminal residue" evidence="1">
    <location>
        <position position="266"/>
    </location>
</feature>
<dbReference type="AlphaFoldDB" id="A0A812XXJ6"/>
<proteinExistence type="predicted"/>
<comment type="caution">
    <text evidence="1">The sequence shown here is derived from an EMBL/GenBank/DDBJ whole genome shotgun (WGS) entry which is preliminary data.</text>
</comment>
<reference evidence="1" key="1">
    <citation type="submission" date="2021-02" db="EMBL/GenBank/DDBJ databases">
        <authorList>
            <person name="Dougan E. K."/>
            <person name="Rhodes N."/>
            <person name="Thang M."/>
            <person name="Chan C."/>
        </authorList>
    </citation>
    <scope>NUCLEOTIDE SEQUENCE</scope>
</reference>
<evidence type="ECO:0000313" key="1">
    <source>
        <dbReference type="EMBL" id="CAE7758168.1"/>
    </source>
</evidence>
<accession>A0A812XXJ6</accession>
<gene>
    <name evidence="1" type="ORF">SNEC2469_LOCUS22030</name>
</gene>
<dbReference type="Proteomes" id="UP000601435">
    <property type="component" value="Unassembled WGS sequence"/>
</dbReference>
<sequence length="266" mass="29441">VRFLFSSGYGGDTATVAFFELLGWGLEPHFAIDLGLCRLAWRWIAKPPVWQELLPITARPQQWLVCLPQLQAFLDRTGWWLNDQADAFFRIFTVTNTFGDVNGNKLLFTAAVRPSCPEAPLGSSTRQLPLLVFTTAPDASVEHPDRAELISCGPVLLQPTLGETLSPLPTVAKKGYSQNTCGNSLFRLRLWMREAALKARFNCPSMPLFGVRLRSLNDAADRTAKACVDRRLRGIGKSMLFALLHGQPNALVTTLKLVPLQAVLPL</sequence>
<feature type="non-terminal residue" evidence="1">
    <location>
        <position position="1"/>
    </location>
</feature>
<name>A0A812XXJ6_9DINO</name>
<protein>
    <submittedName>
        <fullName evidence="1">Uncharacterized protein</fullName>
    </submittedName>
</protein>
<keyword evidence="2" id="KW-1185">Reference proteome</keyword>
<evidence type="ECO:0000313" key="2">
    <source>
        <dbReference type="Proteomes" id="UP000601435"/>
    </source>
</evidence>
<organism evidence="1 2">
    <name type="scientific">Symbiodinium necroappetens</name>
    <dbReference type="NCBI Taxonomy" id="1628268"/>
    <lineage>
        <taxon>Eukaryota</taxon>
        <taxon>Sar</taxon>
        <taxon>Alveolata</taxon>
        <taxon>Dinophyceae</taxon>
        <taxon>Suessiales</taxon>
        <taxon>Symbiodiniaceae</taxon>
        <taxon>Symbiodinium</taxon>
    </lineage>
</organism>